<reference evidence="1 2" key="1">
    <citation type="submission" date="2014-04" db="EMBL/GenBank/DDBJ databases">
        <authorList>
            <person name="Bishop-Lilly K.A."/>
            <person name="Broomall S.M."/>
            <person name="Chain P.S."/>
            <person name="Chertkov O."/>
            <person name="Coyne S.R."/>
            <person name="Daligault H.E."/>
            <person name="Davenport K.W."/>
            <person name="Erkkila T."/>
            <person name="Frey K.G."/>
            <person name="Gibbons H.S."/>
            <person name="Gu W."/>
            <person name="Jaissle J."/>
            <person name="Johnson S.L."/>
            <person name="Koroleva G.I."/>
            <person name="Ladner J.T."/>
            <person name="Lo C.-C."/>
            <person name="Minogue T.D."/>
            <person name="Munk C."/>
            <person name="Palacios G.F."/>
            <person name="Redden C.L."/>
            <person name="Rosenzweig C.N."/>
            <person name="Scholz M.B."/>
            <person name="Teshima H."/>
            <person name="Xu Y."/>
        </authorList>
    </citation>
    <scope>NUCLEOTIDE SEQUENCE [LARGE SCALE GENOMIC DNA]</scope>
    <source>
        <strain evidence="2">gladioli</strain>
    </source>
</reference>
<evidence type="ECO:0000313" key="2">
    <source>
        <dbReference type="Proteomes" id="UP000029590"/>
    </source>
</evidence>
<dbReference type="GO" id="GO:0032259">
    <property type="term" value="P:methylation"/>
    <property type="evidence" value="ECO:0007669"/>
    <property type="project" value="UniProtKB-KW"/>
</dbReference>
<protein>
    <submittedName>
        <fullName evidence="1">Modification methylase</fullName>
    </submittedName>
</protein>
<dbReference type="GO" id="GO:0008168">
    <property type="term" value="F:methyltransferase activity"/>
    <property type="evidence" value="ECO:0007669"/>
    <property type="project" value="UniProtKB-KW"/>
</dbReference>
<dbReference type="KEGG" id="bgo:BM43_44"/>
<gene>
    <name evidence="1" type="ORF">DM48_7289</name>
</gene>
<dbReference type="AlphaFoldDB" id="A0AAW3EWM1"/>
<dbReference type="Proteomes" id="UP000029590">
    <property type="component" value="Unassembled WGS sequence"/>
</dbReference>
<keyword evidence="1" id="KW-0489">Methyltransferase</keyword>
<organism evidence="1 2">
    <name type="scientific">Burkholderia gladioli</name>
    <name type="common">Pseudomonas marginata</name>
    <name type="synonym">Phytomonas marginata</name>
    <dbReference type="NCBI Taxonomy" id="28095"/>
    <lineage>
        <taxon>Bacteria</taxon>
        <taxon>Pseudomonadati</taxon>
        <taxon>Pseudomonadota</taxon>
        <taxon>Betaproteobacteria</taxon>
        <taxon>Burkholderiales</taxon>
        <taxon>Burkholderiaceae</taxon>
        <taxon>Burkholderia</taxon>
    </lineage>
</organism>
<accession>A0AAW3EWM1</accession>
<comment type="caution">
    <text evidence="1">The sequence shown here is derived from an EMBL/GenBank/DDBJ whole genome shotgun (WGS) entry which is preliminary data.</text>
</comment>
<dbReference type="InterPro" id="IPR029063">
    <property type="entry name" value="SAM-dependent_MTases_sf"/>
</dbReference>
<dbReference type="Gene3D" id="3.40.50.150">
    <property type="entry name" value="Vaccinia Virus protein VP39"/>
    <property type="match status" value="1"/>
</dbReference>
<dbReference type="EMBL" id="JPGG01000017">
    <property type="protein sequence ID" value="KGC11677.1"/>
    <property type="molecule type" value="Genomic_DNA"/>
</dbReference>
<dbReference type="SUPFAM" id="SSF53335">
    <property type="entry name" value="S-adenosyl-L-methionine-dependent methyltransferases"/>
    <property type="match status" value="1"/>
</dbReference>
<proteinExistence type="predicted"/>
<evidence type="ECO:0000313" key="1">
    <source>
        <dbReference type="EMBL" id="KGC11677.1"/>
    </source>
</evidence>
<keyword evidence="1" id="KW-0808">Transferase</keyword>
<sequence>MTRYDRLHTFFYFDPPYLETEGHGVPFEFGQYERIATVLGELRLYAILTLNDHAAFRDLFAGFQVGRVVLPYTVGGPANTVMRGELIIYSGTGRGTLRGSSDQVLTSADFRPATRTGLGFSGQ</sequence>
<name>A0AAW3EWM1_BURGA</name>